<comment type="subcellular location">
    <subcellularLocation>
        <location evidence="1">Membrane</location>
        <topology evidence="1">Multi-pass membrane protein</topology>
    </subcellularLocation>
</comment>
<evidence type="ECO:0000256" key="6">
    <source>
        <dbReference type="ARBA" id="ARBA00023180"/>
    </source>
</evidence>
<evidence type="ECO:0000256" key="1">
    <source>
        <dbReference type="ARBA" id="ARBA00004141"/>
    </source>
</evidence>
<reference evidence="8 9" key="1">
    <citation type="journal article" date="2014" name="Curr. Biol.">
        <title>The genome of the clonal raider ant Cerapachys biroi.</title>
        <authorList>
            <person name="Oxley P.R."/>
            <person name="Ji L."/>
            <person name="Fetter-Pruneda I."/>
            <person name="McKenzie S.K."/>
            <person name="Li C."/>
            <person name="Hu H."/>
            <person name="Zhang G."/>
            <person name="Kronauer D.J."/>
        </authorList>
    </citation>
    <scope>NUCLEOTIDE SEQUENCE [LARGE SCALE GENOMIC DNA]</scope>
</reference>
<dbReference type="OrthoDB" id="425344at2759"/>
<dbReference type="OMA" id="VRFKWTY"/>
<evidence type="ECO:0000313" key="9">
    <source>
        <dbReference type="Proteomes" id="UP000053097"/>
    </source>
</evidence>
<evidence type="ECO:0000256" key="2">
    <source>
        <dbReference type="ARBA" id="ARBA00022692"/>
    </source>
</evidence>
<dbReference type="PANTHER" id="PTHR24060">
    <property type="entry name" value="METABOTROPIC GLUTAMATE RECEPTOR"/>
    <property type="match status" value="1"/>
</dbReference>
<dbReference type="InterPro" id="IPR050726">
    <property type="entry name" value="mGluR"/>
</dbReference>
<evidence type="ECO:0000256" key="4">
    <source>
        <dbReference type="ARBA" id="ARBA00023136"/>
    </source>
</evidence>
<dbReference type="EMBL" id="KK107932">
    <property type="protein sequence ID" value="EZA47105.1"/>
    <property type="molecule type" value="Genomic_DNA"/>
</dbReference>
<proteinExistence type="predicted"/>
<evidence type="ECO:0000313" key="8">
    <source>
        <dbReference type="EMBL" id="EZA47105.1"/>
    </source>
</evidence>
<keyword evidence="4" id="KW-0472">Membrane</keyword>
<dbReference type="GO" id="GO:0004930">
    <property type="term" value="F:G protein-coupled receptor activity"/>
    <property type="evidence" value="ECO:0007669"/>
    <property type="project" value="InterPro"/>
</dbReference>
<sequence length="89" mass="10345">MPVRRYEIHTATPSYLHNLNGDFSLSLLQVSFFSTSPELSNKQRFEYFTRTIPSDHYQVKAMVDIVLTMGWSYVSIIYEESNYGIKVNA</sequence>
<dbReference type="AlphaFoldDB" id="A0A026VTZ8"/>
<feature type="domain" description="Receptor ligand binding region" evidence="7">
    <location>
        <begin position="26"/>
        <end position="86"/>
    </location>
</feature>
<dbReference type="InterPro" id="IPR001828">
    <property type="entry name" value="ANF_lig-bd_rcpt"/>
</dbReference>
<dbReference type="Pfam" id="PF01094">
    <property type="entry name" value="ANF_receptor"/>
    <property type="match status" value="1"/>
</dbReference>
<accession>A0A026VTZ8</accession>
<keyword evidence="2" id="KW-0812">Transmembrane</keyword>
<organism evidence="8 9">
    <name type="scientific">Ooceraea biroi</name>
    <name type="common">Clonal raider ant</name>
    <name type="synonym">Cerapachys biroi</name>
    <dbReference type="NCBI Taxonomy" id="2015173"/>
    <lineage>
        <taxon>Eukaryota</taxon>
        <taxon>Metazoa</taxon>
        <taxon>Ecdysozoa</taxon>
        <taxon>Arthropoda</taxon>
        <taxon>Hexapoda</taxon>
        <taxon>Insecta</taxon>
        <taxon>Pterygota</taxon>
        <taxon>Neoptera</taxon>
        <taxon>Endopterygota</taxon>
        <taxon>Hymenoptera</taxon>
        <taxon>Apocrita</taxon>
        <taxon>Aculeata</taxon>
        <taxon>Formicoidea</taxon>
        <taxon>Formicidae</taxon>
        <taxon>Dorylinae</taxon>
        <taxon>Ooceraea</taxon>
    </lineage>
</organism>
<dbReference type="PRINTS" id="PR00248">
    <property type="entry name" value="GPCRMGR"/>
</dbReference>
<evidence type="ECO:0000259" key="7">
    <source>
        <dbReference type="Pfam" id="PF01094"/>
    </source>
</evidence>
<dbReference type="InterPro" id="IPR028082">
    <property type="entry name" value="Peripla_BP_I"/>
</dbReference>
<keyword evidence="3" id="KW-1133">Transmembrane helix</keyword>
<protein>
    <submittedName>
        <fullName evidence="8">Metabotropic glutamate receptor</fullName>
    </submittedName>
</protein>
<evidence type="ECO:0000256" key="5">
    <source>
        <dbReference type="ARBA" id="ARBA00023170"/>
    </source>
</evidence>
<dbReference type="Proteomes" id="UP000053097">
    <property type="component" value="Unassembled WGS sequence"/>
</dbReference>
<dbReference type="InterPro" id="IPR000337">
    <property type="entry name" value="GPCR_3"/>
</dbReference>
<dbReference type="Gene3D" id="3.40.50.2300">
    <property type="match status" value="2"/>
</dbReference>
<keyword evidence="9" id="KW-1185">Reference proteome</keyword>
<name>A0A026VTZ8_OOCBI</name>
<gene>
    <name evidence="8" type="ORF">X777_16670</name>
</gene>
<dbReference type="SUPFAM" id="SSF53822">
    <property type="entry name" value="Periplasmic binding protein-like I"/>
    <property type="match status" value="1"/>
</dbReference>
<keyword evidence="5 8" id="KW-0675">Receptor</keyword>
<dbReference type="GO" id="GO:0016020">
    <property type="term" value="C:membrane"/>
    <property type="evidence" value="ECO:0007669"/>
    <property type="project" value="UniProtKB-SubCell"/>
</dbReference>
<keyword evidence="6" id="KW-0325">Glycoprotein</keyword>
<evidence type="ECO:0000256" key="3">
    <source>
        <dbReference type="ARBA" id="ARBA00022989"/>
    </source>
</evidence>